<organism evidence="1">
    <name type="scientific">marine sediment metagenome</name>
    <dbReference type="NCBI Taxonomy" id="412755"/>
    <lineage>
        <taxon>unclassified sequences</taxon>
        <taxon>metagenomes</taxon>
        <taxon>ecological metagenomes</taxon>
    </lineage>
</organism>
<feature type="non-terminal residue" evidence="1">
    <location>
        <position position="79"/>
    </location>
</feature>
<evidence type="ECO:0000313" key="1">
    <source>
        <dbReference type="EMBL" id="GAI73938.1"/>
    </source>
</evidence>
<accession>X1R064</accession>
<reference evidence="1" key="1">
    <citation type="journal article" date="2014" name="Front. Microbiol.">
        <title>High frequency of phylogenetically diverse reductive dehalogenase-homologous genes in deep subseafloor sedimentary metagenomes.</title>
        <authorList>
            <person name="Kawai M."/>
            <person name="Futagami T."/>
            <person name="Toyoda A."/>
            <person name="Takaki Y."/>
            <person name="Nishi S."/>
            <person name="Hori S."/>
            <person name="Arai W."/>
            <person name="Tsubouchi T."/>
            <person name="Morono Y."/>
            <person name="Uchiyama I."/>
            <person name="Ito T."/>
            <person name="Fujiyama A."/>
            <person name="Inagaki F."/>
            <person name="Takami H."/>
        </authorList>
    </citation>
    <scope>NUCLEOTIDE SEQUENCE</scope>
    <source>
        <strain evidence="1">Expedition CK06-06</strain>
    </source>
</reference>
<dbReference type="AlphaFoldDB" id="X1R064"/>
<comment type="caution">
    <text evidence="1">The sequence shown here is derived from an EMBL/GenBank/DDBJ whole genome shotgun (WGS) entry which is preliminary data.</text>
</comment>
<gene>
    <name evidence="1" type="ORF">S12H4_22172</name>
</gene>
<name>X1R064_9ZZZZ</name>
<sequence>MDYDLSRILFLGPSAHHMPRIFPLRYDSEHDEENALYDKLRCAKVIIEEEHTTISRKSYYRKHLFDFPGVKVLWLTDYS</sequence>
<proteinExistence type="predicted"/>
<protein>
    <submittedName>
        <fullName evidence="1">Uncharacterized protein</fullName>
    </submittedName>
</protein>
<dbReference type="EMBL" id="BARW01011516">
    <property type="protein sequence ID" value="GAI73938.1"/>
    <property type="molecule type" value="Genomic_DNA"/>
</dbReference>